<dbReference type="EMBL" id="JABANM010013389">
    <property type="protein sequence ID" value="KAF4734412.1"/>
    <property type="molecule type" value="Genomic_DNA"/>
</dbReference>
<dbReference type="Proteomes" id="UP000553632">
    <property type="component" value="Unassembled WGS sequence"/>
</dbReference>
<sequence>RDRRLIWECNNFDRHYGYWGPLLVCGAYPFVTRLTRGLAVAQPLCMDGTLVTAEGVRPAPCGVVLLIGRRPQCGTTSSEKRRLKSSFDKLATRRLEERILKAMGYRIVQVPFWHWRRVTLKSRRIDMICMS</sequence>
<dbReference type="Proteomes" id="UP000574390">
    <property type="component" value="Unassembled WGS sequence"/>
</dbReference>
<feature type="domain" description="RAP" evidence="1">
    <location>
        <begin position="63"/>
        <end position="130"/>
    </location>
</feature>
<keyword evidence="4" id="KW-1185">Reference proteome</keyword>
<organism evidence="2 4">
    <name type="scientific">Perkinsus olseni</name>
    <name type="common">Perkinsus atlanticus</name>
    <dbReference type="NCBI Taxonomy" id="32597"/>
    <lineage>
        <taxon>Eukaryota</taxon>
        <taxon>Sar</taxon>
        <taxon>Alveolata</taxon>
        <taxon>Perkinsozoa</taxon>
        <taxon>Perkinsea</taxon>
        <taxon>Perkinsida</taxon>
        <taxon>Perkinsidae</taxon>
        <taxon>Perkinsus</taxon>
    </lineage>
</organism>
<evidence type="ECO:0000313" key="3">
    <source>
        <dbReference type="EMBL" id="KAF4734412.1"/>
    </source>
</evidence>
<evidence type="ECO:0000313" key="5">
    <source>
        <dbReference type="Proteomes" id="UP000574390"/>
    </source>
</evidence>
<dbReference type="EMBL" id="JABANO010016896">
    <property type="protein sequence ID" value="KAF4734386.1"/>
    <property type="molecule type" value="Genomic_DNA"/>
</dbReference>
<accession>A0A7J6SQ90</accession>
<dbReference type="InterPro" id="IPR013584">
    <property type="entry name" value="RAP"/>
</dbReference>
<reference evidence="4 5" key="1">
    <citation type="submission" date="2020-04" db="EMBL/GenBank/DDBJ databases">
        <title>Perkinsus olseni comparative genomics.</title>
        <authorList>
            <person name="Bogema D.R."/>
        </authorList>
    </citation>
    <scope>NUCLEOTIDE SEQUENCE [LARGE SCALE GENOMIC DNA]</scope>
    <source>
        <strain evidence="3">ATCC PRA-205</strain>
        <strain evidence="2 4">ATCC PRA-207</strain>
    </source>
</reference>
<dbReference type="PROSITE" id="PS51286">
    <property type="entry name" value="RAP"/>
    <property type="match status" value="1"/>
</dbReference>
<feature type="non-terminal residue" evidence="2">
    <location>
        <position position="1"/>
    </location>
</feature>
<evidence type="ECO:0000259" key="1">
    <source>
        <dbReference type="PROSITE" id="PS51286"/>
    </source>
</evidence>
<dbReference type="Pfam" id="PF08373">
    <property type="entry name" value="RAP"/>
    <property type="match status" value="1"/>
</dbReference>
<evidence type="ECO:0000313" key="2">
    <source>
        <dbReference type="EMBL" id="KAF4734386.1"/>
    </source>
</evidence>
<comment type="caution">
    <text evidence="2">The sequence shown here is derived from an EMBL/GenBank/DDBJ whole genome shotgun (WGS) entry which is preliminary data.</text>
</comment>
<name>A0A7J6SQ90_PEROL</name>
<feature type="non-terminal residue" evidence="2">
    <location>
        <position position="131"/>
    </location>
</feature>
<proteinExistence type="predicted"/>
<dbReference type="AlphaFoldDB" id="A0A7J6SQ90"/>
<gene>
    <name evidence="3" type="ORF">FOZ62_016696</name>
    <name evidence="2" type="ORF">FOZ63_018182</name>
</gene>
<protein>
    <recommendedName>
        <fullName evidence="1">RAP domain-containing protein</fullName>
    </recommendedName>
</protein>
<evidence type="ECO:0000313" key="4">
    <source>
        <dbReference type="Proteomes" id="UP000553632"/>
    </source>
</evidence>